<name>A0ABM6T1Q1_9ACTN</name>
<dbReference type="Proteomes" id="UP000238413">
    <property type="component" value="Chromosome"/>
</dbReference>
<accession>A0ABM6T1Q1</accession>
<dbReference type="RefSeq" id="WP_099506000.1">
    <property type="nucleotide sequence ID" value="NZ_CP026652.1"/>
</dbReference>
<organism evidence="1 2">
    <name type="scientific">Streptomyces dengpaensis</name>
    <dbReference type="NCBI Taxonomy" id="2049881"/>
    <lineage>
        <taxon>Bacteria</taxon>
        <taxon>Bacillati</taxon>
        <taxon>Actinomycetota</taxon>
        <taxon>Actinomycetes</taxon>
        <taxon>Kitasatosporales</taxon>
        <taxon>Streptomycetaceae</taxon>
        <taxon>Streptomyces</taxon>
    </lineage>
</organism>
<gene>
    <name evidence="1" type="ORF">C4B68_39330</name>
</gene>
<proteinExistence type="predicted"/>
<protein>
    <submittedName>
        <fullName evidence="1">Uncharacterized protein</fullName>
    </submittedName>
</protein>
<sequence length="59" mass="6408">MQLGSPGRAVAGLQGVEREAECYDEDMEAYARLLSTPGRTVTIRLDGILVTFSDPPTRP</sequence>
<keyword evidence="2" id="KW-1185">Reference proteome</keyword>
<evidence type="ECO:0000313" key="1">
    <source>
        <dbReference type="EMBL" id="AVH60806.1"/>
    </source>
</evidence>
<dbReference type="EMBL" id="CP026652">
    <property type="protein sequence ID" value="AVH60806.1"/>
    <property type="molecule type" value="Genomic_DNA"/>
</dbReference>
<reference evidence="1 2" key="1">
    <citation type="submission" date="2018-02" db="EMBL/GenBank/DDBJ databases">
        <title>Complete genome sequence of Streptomyces dengpaensis, the producer of angucyclines.</title>
        <authorList>
            <person name="Yumei L."/>
        </authorList>
    </citation>
    <scope>NUCLEOTIDE SEQUENCE [LARGE SCALE GENOMIC DNA]</scope>
    <source>
        <strain evidence="1 2">XZHG99</strain>
    </source>
</reference>
<evidence type="ECO:0000313" key="2">
    <source>
        <dbReference type="Proteomes" id="UP000238413"/>
    </source>
</evidence>